<reference evidence="2" key="1">
    <citation type="journal article" date="2022" name="bioRxiv">
        <title>Sequencing and chromosome-scale assembly of the giantPleurodeles waltlgenome.</title>
        <authorList>
            <person name="Brown T."/>
            <person name="Elewa A."/>
            <person name="Iarovenko S."/>
            <person name="Subramanian E."/>
            <person name="Araus A.J."/>
            <person name="Petzold A."/>
            <person name="Susuki M."/>
            <person name="Suzuki K.-i.T."/>
            <person name="Hayashi T."/>
            <person name="Toyoda A."/>
            <person name="Oliveira C."/>
            <person name="Osipova E."/>
            <person name="Leigh N.D."/>
            <person name="Simon A."/>
            <person name="Yun M.H."/>
        </authorList>
    </citation>
    <scope>NUCLEOTIDE SEQUENCE</scope>
    <source>
        <strain evidence="2">20211129_DDA</strain>
        <tissue evidence="2">Liver</tissue>
    </source>
</reference>
<evidence type="ECO:0000256" key="1">
    <source>
        <dbReference type="SAM" id="MobiDB-lite"/>
    </source>
</evidence>
<evidence type="ECO:0000313" key="3">
    <source>
        <dbReference type="Proteomes" id="UP001066276"/>
    </source>
</evidence>
<evidence type="ECO:0000313" key="2">
    <source>
        <dbReference type="EMBL" id="KAJ1136792.1"/>
    </source>
</evidence>
<gene>
    <name evidence="2" type="ORF">NDU88_003206</name>
</gene>
<name>A0AAV7QB45_PLEWA</name>
<keyword evidence="3" id="KW-1185">Reference proteome</keyword>
<protein>
    <submittedName>
        <fullName evidence="2">Uncharacterized protein</fullName>
    </submittedName>
</protein>
<organism evidence="2 3">
    <name type="scientific">Pleurodeles waltl</name>
    <name type="common">Iberian ribbed newt</name>
    <dbReference type="NCBI Taxonomy" id="8319"/>
    <lineage>
        <taxon>Eukaryota</taxon>
        <taxon>Metazoa</taxon>
        <taxon>Chordata</taxon>
        <taxon>Craniata</taxon>
        <taxon>Vertebrata</taxon>
        <taxon>Euteleostomi</taxon>
        <taxon>Amphibia</taxon>
        <taxon>Batrachia</taxon>
        <taxon>Caudata</taxon>
        <taxon>Salamandroidea</taxon>
        <taxon>Salamandridae</taxon>
        <taxon>Pleurodelinae</taxon>
        <taxon>Pleurodeles</taxon>
    </lineage>
</organism>
<proteinExistence type="predicted"/>
<dbReference type="AlphaFoldDB" id="A0AAV7QB45"/>
<dbReference type="Proteomes" id="UP001066276">
    <property type="component" value="Chromosome 6"/>
</dbReference>
<dbReference type="EMBL" id="JANPWB010000010">
    <property type="protein sequence ID" value="KAJ1136792.1"/>
    <property type="molecule type" value="Genomic_DNA"/>
</dbReference>
<feature type="region of interest" description="Disordered" evidence="1">
    <location>
        <begin position="1"/>
        <end position="49"/>
    </location>
</feature>
<comment type="caution">
    <text evidence="2">The sequence shown here is derived from an EMBL/GenBank/DDBJ whole genome shotgun (WGS) entry which is preliminary data.</text>
</comment>
<sequence length="105" mass="11344">MRPVCGEKASSKEGAGAAHPGIQRGHAPPPRCGNPQPLHRGSHTPGETRLPLTIEGTAEEQVRWCPGGTPERTHPQELAFLVPRGRYTQPAAHACCNEEQLGLRR</sequence>
<accession>A0AAV7QB45</accession>